<feature type="region of interest" description="Disordered" evidence="1">
    <location>
        <begin position="199"/>
        <end position="221"/>
    </location>
</feature>
<accession>V8N6H8</accession>
<evidence type="ECO:0000313" key="3">
    <source>
        <dbReference type="Proteomes" id="UP000018936"/>
    </source>
</evidence>
<feature type="non-terminal residue" evidence="2">
    <location>
        <position position="1"/>
    </location>
</feature>
<feature type="compositionally biased region" description="Acidic residues" evidence="1">
    <location>
        <begin position="199"/>
        <end position="214"/>
    </location>
</feature>
<keyword evidence="3" id="KW-1185">Reference proteome</keyword>
<dbReference type="Proteomes" id="UP000018936">
    <property type="component" value="Unassembled WGS sequence"/>
</dbReference>
<organism evidence="2 3">
    <name type="scientific">Ophiophagus hannah</name>
    <name type="common">King cobra</name>
    <name type="synonym">Naja hannah</name>
    <dbReference type="NCBI Taxonomy" id="8665"/>
    <lineage>
        <taxon>Eukaryota</taxon>
        <taxon>Metazoa</taxon>
        <taxon>Chordata</taxon>
        <taxon>Craniata</taxon>
        <taxon>Vertebrata</taxon>
        <taxon>Euteleostomi</taxon>
        <taxon>Lepidosauria</taxon>
        <taxon>Squamata</taxon>
        <taxon>Bifurcata</taxon>
        <taxon>Unidentata</taxon>
        <taxon>Episquamata</taxon>
        <taxon>Toxicofera</taxon>
        <taxon>Serpentes</taxon>
        <taxon>Colubroidea</taxon>
        <taxon>Elapidae</taxon>
        <taxon>Elapinae</taxon>
        <taxon>Ophiophagus</taxon>
    </lineage>
</organism>
<name>V8N6H8_OPHHA</name>
<reference evidence="2 3" key="1">
    <citation type="journal article" date="2013" name="Proc. Natl. Acad. Sci. U.S.A.">
        <title>The king cobra genome reveals dynamic gene evolution and adaptation in the snake venom system.</title>
        <authorList>
            <person name="Vonk F.J."/>
            <person name="Casewell N.R."/>
            <person name="Henkel C.V."/>
            <person name="Heimberg A.M."/>
            <person name="Jansen H.J."/>
            <person name="McCleary R.J."/>
            <person name="Kerkkamp H.M."/>
            <person name="Vos R.A."/>
            <person name="Guerreiro I."/>
            <person name="Calvete J.J."/>
            <person name="Wuster W."/>
            <person name="Woods A.E."/>
            <person name="Logan J.M."/>
            <person name="Harrison R.A."/>
            <person name="Castoe T.A."/>
            <person name="de Koning A.P."/>
            <person name="Pollock D.D."/>
            <person name="Yandell M."/>
            <person name="Calderon D."/>
            <person name="Renjifo C."/>
            <person name="Currier R.B."/>
            <person name="Salgado D."/>
            <person name="Pla D."/>
            <person name="Sanz L."/>
            <person name="Hyder A.S."/>
            <person name="Ribeiro J.M."/>
            <person name="Arntzen J.W."/>
            <person name="van den Thillart G.E."/>
            <person name="Boetzer M."/>
            <person name="Pirovano W."/>
            <person name="Dirks R.P."/>
            <person name="Spaink H.P."/>
            <person name="Duboule D."/>
            <person name="McGlinn E."/>
            <person name="Kini R.M."/>
            <person name="Richardson M.K."/>
        </authorList>
    </citation>
    <scope>NUCLEOTIDE SEQUENCE</scope>
    <source>
        <tissue evidence="2">Blood</tissue>
    </source>
</reference>
<gene>
    <name evidence="2" type="primary">ZC3H13</name>
    <name evidence="2" type="ORF">L345_16383</name>
</gene>
<evidence type="ECO:0000313" key="2">
    <source>
        <dbReference type="EMBL" id="ETE57899.1"/>
    </source>
</evidence>
<proteinExistence type="predicted"/>
<feature type="region of interest" description="Disordered" evidence="1">
    <location>
        <begin position="1"/>
        <end position="89"/>
    </location>
</feature>
<dbReference type="AlphaFoldDB" id="V8N6H8"/>
<dbReference type="EMBL" id="AZIM01007575">
    <property type="protein sequence ID" value="ETE57899.1"/>
    <property type="molecule type" value="Genomic_DNA"/>
</dbReference>
<comment type="caution">
    <text evidence="2">The sequence shown here is derived from an EMBL/GenBank/DDBJ whole genome shotgun (WGS) entry which is preliminary data.</text>
</comment>
<sequence length="350" mass="40252">GERKGEKRREGEKGREGERKRGGREKGKEREREGGREREREKGKEREGGREKRRKGEKEREREKGREEERKGEGGRKRKGEKERGRERKKEMLEFGCRGPDWKTKVPGAFFARRRKLSFADLPAPPLETSWAHSLPGEEGQGRGCVVVQFSNLFTQKNLLCPARYTQPAGKKRACLIFFETEMFIEACRAFLLLFEEEEGEEEEDEEEEEEEEEGAGRRRRRGLRALAWQPTEGFRPLGGDKWKSCRNSDKWIVAWSFKKGLDNPLSQNEDLPRSLPTLSFCSYCFLVCTKPHGVPVAPPLSREVQGILVLTATAEANLSVAKRDLARLLSKSDLPHRRRLSEGRKRGVA</sequence>
<protein>
    <submittedName>
        <fullName evidence="2">Zinc finger CCCH domain-containing protein 13</fullName>
    </submittedName>
</protein>
<evidence type="ECO:0000256" key="1">
    <source>
        <dbReference type="SAM" id="MobiDB-lite"/>
    </source>
</evidence>
<feature type="non-terminal residue" evidence="2">
    <location>
        <position position="350"/>
    </location>
</feature>